<accession>A0ACC0B3L8</accession>
<sequence length="259" mass="29424">MEVFRFLEFDPCPYVTKAYEGWWKMISQCFVASWTEVLKIALSSSIQAANDLSSPHTMEMSKRRPSFITDVLLVKQRNPPTNIGDSHIEVLVSGSIKSGRDITYYIKYMENLTKSQLTVISPQEILNALNKYFSSSHFPDTEEEQQELLDATLEVANKKLGEINAVTKMQIQLDNISKQDRQASDIKAQIAELVKELKEAKASSDQSSSYVRELIDVCVRVTQETQLYKIKFDELSIGRSCSINDKEAAQEMYEDVIVG</sequence>
<proteinExistence type="predicted"/>
<dbReference type="EMBL" id="CM044704">
    <property type="protein sequence ID" value="KAI5667250.1"/>
    <property type="molecule type" value="Genomic_DNA"/>
</dbReference>
<name>A0ACC0B3L8_CATRO</name>
<protein>
    <submittedName>
        <fullName evidence="1">Uncharacterized protein</fullName>
    </submittedName>
</protein>
<keyword evidence="2" id="KW-1185">Reference proteome</keyword>
<evidence type="ECO:0000313" key="1">
    <source>
        <dbReference type="EMBL" id="KAI5667250.1"/>
    </source>
</evidence>
<reference evidence="2" key="1">
    <citation type="journal article" date="2023" name="Nat. Plants">
        <title>Single-cell RNA sequencing provides a high-resolution roadmap for understanding the multicellular compartmentation of specialized metabolism.</title>
        <authorList>
            <person name="Sun S."/>
            <person name="Shen X."/>
            <person name="Li Y."/>
            <person name="Li Y."/>
            <person name="Wang S."/>
            <person name="Li R."/>
            <person name="Zhang H."/>
            <person name="Shen G."/>
            <person name="Guo B."/>
            <person name="Wei J."/>
            <person name="Xu J."/>
            <person name="St-Pierre B."/>
            <person name="Chen S."/>
            <person name="Sun C."/>
        </authorList>
    </citation>
    <scope>NUCLEOTIDE SEQUENCE [LARGE SCALE GENOMIC DNA]</scope>
</reference>
<evidence type="ECO:0000313" key="2">
    <source>
        <dbReference type="Proteomes" id="UP001060085"/>
    </source>
</evidence>
<comment type="caution">
    <text evidence="1">The sequence shown here is derived from an EMBL/GenBank/DDBJ whole genome shotgun (WGS) entry which is preliminary data.</text>
</comment>
<dbReference type="Proteomes" id="UP001060085">
    <property type="component" value="Linkage Group LG04"/>
</dbReference>
<gene>
    <name evidence="1" type="ORF">M9H77_17103</name>
</gene>
<organism evidence="1 2">
    <name type="scientific">Catharanthus roseus</name>
    <name type="common">Madagascar periwinkle</name>
    <name type="synonym">Vinca rosea</name>
    <dbReference type="NCBI Taxonomy" id="4058"/>
    <lineage>
        <taxon>Eukaryota</taxon>
        <taxon>Viridiplantae</taxon>
        <taxon>Streptophyta</taxon>
        <taxon>Embryophyta</taxon>
        <taxon>Tracheophyta</taxon>
        <taxon>Spermatophyta</taxon>
        <taxon>Magnoliopsida</taxon>
        <taxon>eudicotyledons</taxon>
        <taxon>Gunneridae</taxon>
        <taxon>Pentapetalae</taxon>
        <taxon>asterids</taxon>
        <taxon>lamiids</taxon>
        <taxon>Gentianales</taxon>
        <taxon>Apocynaceae</taxon>
        <taxon>Rauvolfioideae</taxon>
        <taxon>Vinceae</taxon>
        <taxon>Catharanthinae</taxon>
        <taxon>Catharanthus</taxon>
    </lineage>
</organism>